<dbReference type="Gene3D" id="3.20.20.70">
    <property type="entry name" value="Aldolase class I"/>
    <property type="match status" value="1"/>
</dbReference>
<dbReference type="SUPFAM" id="SSF51366">
    <property type="entry name" value="Ribulose-phoshate binding barrel"/>
    <property type="match status" value="1"/>
</dbReference>
<dbReference type="Proteomes" id="UP000293036">
    <property type="component" value="Unassembled WGS sequence"/>
</dbReference>
<name>A0A4Q9V1N8_9ACTO</name>
<organism evidence="11 12">
    <name type="scientific">Arcanobacterium bovis</name>
    <dbReference type="NCBI Taxonomy" id="2529275"/>
    <lineage>
        <taxon>Bacteria</taxon>
        <taxon>Bacillati</taxon>
        <taxon>Actinomycetota</taxon>
        <taxon>Actinomycetes</taxon>
        <taxon>Actinomycetales</taxon>
        <taxon>Actinomycetaceae</taxon>
        <taxon>Arcanobacterium</taxon>
    </lineage>
</organism>
<keyword evidence="6 9" id="KW-0057">Aromatic amino acid biosynthesis</keyword>
<evidence type="ECO:0000256" key="2">
    <source>
        <dbReference type="ARBA" id="ARBA00004733"/>
    </source>
</evidence>
<comment type="subunit">
    <text evidence="3 9">Tetramer of two alpha and two beta chains.</text>
</comment>
<comment type="caution">
    <text evidence="11">The sequence shown here is derived from an EMBL/GenBank/DDBJ whole genome shotgun (WGS) entry which is preliminary data.</text>
</comment>
<dbReference type="HAMAP" id="MF_00131">
    <property type="entry name" value="Trp_synth_alpha"/>
    <property type="match status" value="1"/>
</dbReference>
<evidence type="ECO:0000256" key="1">
    <source>
        <dbReference type="ARBA" id="ARBA00003365"/>
    </source>
</evidence>
<dbReference type="GO" id="GO:0004834">
    <property type="term" value="F:tryptophan synthase activity"/>
    <property type="evidence" value="ECO:0007669"/>
    <property type="project" value="UniProtKB-UniRule"/>
</dbReference>
<dbReference type="EC" id="4.2.1.20" evidence="9"/>
<evidence type="ECO:0000256" key="7">
    <source>
        <dbReference type="ARBA" id="ARBA00023239"/>
    </source>
</evidence>
<dbReference type="RefSeq" id="WP_131280139.1">
    <property type="nucleotide sequence ID" value="NZ_JBHSLR010000009.1"/>
</dbReference>
<evidence type="ECO:0000313" key="11">
    <source>
        <dbReference type="EMBL" id="TBW22963.1"/>
    </source>
</evidence>
<dbReference type="EMBL" id="SJDT01000002">
    <property type="protein sequence ID" value="TBW22963.1"/>
    <property type="molecule type" value="Genomic_DNA"/>
</dbReference>
<comment type="catalytic activity">
    <reaction evidence="8 9">
        <text>(1S,2R)-1-C-(indol-3-yl)glycerol 3-phosphate + L-serine = D-glyceraldehyde 3-phosphate + L-tryptophan + H2O</text>
        <dbReference type="Rhea" id="RHEA:10532"/>
        <dbReference type="ChEBI" id="CHEBI:15377"/>
        <dbReference type="ChEBI" id="CHEBI:33384"/>
        <dbReference type="ChEBI" id="CHEBI:57912"/>
        <dbReference type="ChEBI" id="CHEBI:58866"/>
        <dbReference type="ChEBI" id="CHEBI:59776"/>
        <dbReference type="EC" id="4.2.1.20"/>
    </reaction>
</comment>
<dbReference type="FunFam" id="3.20.20.70:FF:000037">
    <property type="entry name" value="Tryptophan synthase alpha chain"/>
    <property type="match status" value="1"/>
</dbReference>
<dbReference type="PANTHER" id="PTHR43406:SF1">
    <property type="entry name" value="TRYPTOPHAN SYNTHASE ALPHA CHAIN, CHLOROPLASTIC"/>
    <property type="match status" value="1"/>
</dbReference>
<gene>
    <name evidence="9" type="primary">trpA</name>
    <name evidence="11" type="ORF">EZJ44_03490</name>
</gene>
<dbReference type="OrthoDB" id="9804578at2"/>
<dbReference type="AlphaFoldDB" id="A0A4Q9V1N8"/>
<reference evidence="11 12" key="1">
    <citation type="submission" date="2019-02" db="EMBL/GenBank/DDBJ databases">
        <title>Arcanobacterium bovis sp. nov., isolated from the milk of a cow with mastitis.</title>
        <authorList>
            <person name="Sammra O."/>
            <person name="Foster G."/>
            <person name="Hassan A."/>
            <person name="Alssahen M."/>
            <person name="Laemmler C."/>
            <person name="Borowiak M."/>
            <person name="Malorny B."/>
            <person name="Abdulmawjood A."/>
        </authorList>
    </citation>
    <scope>NUCLEOTIDE SEQUENCE [LARGE SCALE GENOMIC DNA]</scope>
    <source>
        <strain evidence="11 12">C605018/01/1</strain>
    </source>
</reference>
<evidence type="ECO:0000256" key="6">
    <source>
        <dbReference type="ARBA" id="ARBA00023141"/>
    </source>
</evidence>
<keyword evidence="7 9" id="KW-0456">Lyase</keyword>
<dbReference type="PANTHER" id="PTHR43406">
    <property type="entry name" value="TRYPTOPHAN SYNTHASE, ALPHA CHAIN"/>
    <property type="match status" value="1"/>
</dbReference>
<evidence type="ECO:0000256" key="5">
    <source>
        <dbReference type="ARBA" id="ARBA00022822"/>
    </source>
</evidence>
<feature type="active site" description="Proton acceptor" evidence="9">
    <location>
        <position position="51"/>
    </location>
</feature>
<keyword evidence="5 9" id="KW-0822">Tryptophan biosynthesis</keyword>
<keyword evidence="4 9" id="KW-0028">Amino-acid biosynthesis</keyword>
<dbReference type="InterPro" id="IPR002028">
    <property type="entry name" value="Trp_synthase_suA"/>
</dbReference>
<keyword evidence="12" id="KW-1185">Reference proteome</keyword>
<dbReference type="UniPathway" id="UPA00035">
    <property type="reaction ID" value="UER00044"/>
</dbReference>
<proteinExistence type="inferred from homology"/>
<evidence type="ECO:0000256" key="4">
    <source>
        <dbReference type="ARBA" id="ARBA00022605"/>
    </source>
</evidence>
<dbReference type="NCBIfam" id="TIGR00262">
    <property type="entry name" value="trpA"/>
    <property type="match status" value="1"/>
</dbReference>
<evidence type="ECO:0000256" key="9">
    <source>
        <dbReference type="HAMAP-Rule" id="MF_00131"/>
    </source>
</evidence>
<dbReference type="InterPro" id="IPR011060">
    <property type="entry name" value="RibuloseP-bd_barrel"/>
</dbReference>
<feature type="active site" description="Proton acceptor" evidence="9">
    <location>
        <position position="62"/>
    </location>
</feature>
<evidence type="ECO:0000256" key="8">
    <source>
        <dbReference type="ARBA" id="ARBA00049047"/>
    </source>
</evidence>
<dbReference type="CDD" id="cd04724">
    <property type="entry name" value="Tryptophan_synthase_alpha"/>
    <property type="match status" value="1"/>
</dbReference>
<sequence length="271" mass="28263">MMNSRTGDAIDAALAQERPAFVAYLPVGFPSVDLSIKAAQQVVAAGADVIELGFPYSDPTMDGAVIQHAAQLALDNGLRRGDVFRAVEEVAESGAAVLVMTYYNPVFKYGVENFSRDLHNAGGAGLITPDLIPEEAAEWIGVADNYDLDKVFLIAPSSTDARIKLTCENTRGFVYAASRMGVTGVQNDVGSDAPSLVQRARSLGAQRVGVGIGVSNAQQAHTVGGYADAVIVGSALVQSLMGEGAPNELLDNVSSTAADIFTGVESAKRAQ</sequence>
<accession>A0A4Q9V1N8</accession>
<dbReference type="Pfam" id="PF00290">
    <property type="entry name" value="Trp_syntA"/>
    <property type="match status" value="1"/>
</dbReference>
<protein>
    <recommendedName>
        <fullName evidence="9">Tryptophan synthase alpha chain</fullName>
        <ecNumber evidence="9">4.2.1.20</ecNumber>
    </recommendedName>
</protein>
<dbReference type="InterPro" id="IPR013785">
    <property type="entry name" value="Aldolase_TIM"/>
</dbReference>
<dbReference type="GO" id="GO:0005829">
    <property type="term" value="C:cytosol"/>
    <property type="evidence" value="ECO:0007669"/>
    <property type="project" value="TreeGrafter"/>
</dbReference>
<comment type="function">
    <text evidence="1 9">The alpha subunit is responsible for the aldol cleavage of indoleglycerol phosphate to indole and glyceraldehyde 3-phosphate.</text>
</comment>
<evidence type="ECO:0000256" key="3">
    <source>
        <dbReference type="ARBA" id="ARBA00011270"/>
    </source>
</evidence>
<evidence type="ECO:0000313" key="12">
    <source>
        <dbReference type="Proteomes" id="UP000293036"/>
    </source>
</evidence>
<comment type="pathway">
    <text evidence="2 9">Amino-acid biosynthesis; L-tryptophan biosynthesis; L-tryptophan from chorismate: step 5/5.</text>
</comment>
<comment type="similarity">
    <text evidence="9 10">Belongs to the TrpA family.</text>
</comment>
<evidence type="ECO:0000256" key="10">
    <source>
        <dbReference type="RuleBase" id="RU003662"/>
    </source>
</evidence>